<dbReference type="Gene3D" id="1.40.20.10">
    <property type="entry name" value="CHAD domain"/>
    <property type="match status" value="1"/>
</dbReference>
<evidence type="ECO:0000313" key="2">
    <source>
        <dbReference type="EMBL" id="GJE78610.1"/>
    </source>
</evidence>
<feature type="domain" description="CHAD" evidence="1">
    <location>
        <begin position="218"/>
        <end position="510"/>
    </location>
</feature>
<comment type="caution">
    <text evidence="2">The sequence shown here is derived from an EMBL/GenBank/DDBJ whole genome shotgun (WGS) entry which is preliminary data.</text>
</comment>
<dbReference type="EMBL" id="BPRE01000029">
    <property type="protein sequence ID" value="GJE78610.1"/>
    <property type="molecule type" value="Genomic_DNA"/>
</dbReference>
<gene>
    <name evidence="2" type="ORF">BGCPKDLD_5227</name>
</gene>
<evidence type="ECO:0000259" key="1">
    <source>
        <dbReference type="PROSITE" id="PS51708"/>
    </source>
</evidence>
<reference evidence="2" key="2">
    <citation type="submission" date="2021-08" db="EMBL/GenBank/DDBJ databases">
        <authorList>
            <person name="Tani A."/>
            <person name="Ola A."/>
            <person name="Ogura Y."/>
            <person name="Katsura K."/>
            <person name="Hayashi T."/>
        </authorList>
    </citation>
    <scope>NUCLEOTIDE SEQUENCE</scope>
    <source>
        <strain evidence="2">DSM 14458</strain>
    </source>
</reference>
<dbReference type="InterPro" id="IPR007899">
    <property type="entry name" value="CHAD_dom"/>
</dbReference>
<reference evidence="2" key="1">
    <citation type="journal article" date="2021" name="Front. Microbiol.">
        <title>Comprehensive Comparative Genomics and Phenotyping of Methylobacterium Species.</title>
        <authorList>
            <person name="Alessa O."/>
            <person name="Ogura Y."/>
            <person name="Fujitani Y."/>
            <person name="Takami H."/>
            <person name="Hayashi T."/>
            <person name="Sahin N."/>
            <person name="Tani A."/>
        </authorList>
    </citation>
    <scope>NUCLEOTIDE SEQUENCE</scope>
    <source>
        <strain evidence="2">DSM 14458</strain>
    </source>
</reference>
<keyword evidence="3" id="KW-1185">Reference proteome</keyword>
<proteinExistence type="predicted"/>
<dbReference type="InterPro" id="IPR038186">
    <property type="entry name" value="CHAD_dom_sf"/>
</dbReference>
<dbReference type="PANTHER" id="PTHR39339">
    <property type="entry name" value="SLR1444 PROTEIN"/>
    <property type="match status" value="1"/>
</dbReference>
<accession>A0ABQ4V3R5</accession>
<dbReference type="InterPro" id="IPR033469">
    <property type="entry name" value="CYTH-like_dom_sf"/>
</dbReference>
<protein>
    <recommendedName>
        <fullName evidence="1">CHAD domain-containing protein</fullName>
    </recommendedName>
</protein>
<dbReference type="Proteomes" id="UP001055093">
    <property type="component" value="Unassembled WGS sequence"/>
</dbReference>
<dbReference type="SMART" id="SM00880">
    <property type="entry name" value="CHAD"/>
    <property type="match status" value="1"/>
</dbReference>
<organism evidence="2 3">
    <name type="scientific">Methylorubrum suomiense</name>
    <dbReference type="NCBI Taxonomy" id="144191"/>
    <lineage>
        <taxon>Bacteria</taxon>
        <taxon>Pseudomonadati</taxon>
        <taxon>Pseudomonadota</taxon>
        <taxon>Alphaproteobacteria</taxon>
        <taxon>Hyphomicrobiales</taxon>
        <taxon>Methylobacteriaceae</taxon>
        <taxon>Methylorubrum</taxon>
    </lineage>
</organism>
<dbReference type="Pfam" id="PF05235">
    <property type="entry name" value="CHAD"/>
    <property type="match status" value="1"/>
</dbReference>
<dbReference type="RefSeq" id="WP_137831378.1">
    <property type="nucleotide sequence ID" value="NZ_BPRE01000029.1"/>
</dbReference>
<dbReference type="PANTHER" id="PTHR39339:SF1">
    <property type="entry name" value="CHAD DOMAIN-CONTAINING PROTEIN"/>
    <property type="match status" value="1"/>
</dbReference>
<dbReference type="SUPFAM" id="SSF55154">
    <property type="entry name" value="CYTH-like phosphatases"/>
    <property type="match status" value="1"/>
</dbReference>
<evidence type="ECO:0000313" key="3">
    <source>
        <dbReference type="Proteomes" id="UP001055093"/>
    </source>
</evidence>
<sequence length="510" mass="56394">MVAPREMMLTLDCDPRDLTILADHALIRSPRETVRSLDLVGFDTDAGDLRAAGLSLQVGRDIGPEGEAGIQIVEADGGGPFARAMWECPVDGLRPDLVALDLTPAGKVLAQAGTPPLSPRHAIAIERIRRSVRYGASSIDVTLDLGRIEATPPHASFCEAGFALSDGDPVDLLALVQALSETLPLHLAALTIGERGEALVRGSVDRPSKAHRVRLQSGAEAGEAFAMVAQDCLRHLRRNEASFVTTRDPEALHQIRVALRRLRAAFSLFRPLLTDDPTATLLREEIKRVTEPFGRARDLDVFLAETLAPEIERCPEKRELRDLRTVIDGERDRAYQAVLAILRSAAWRILIIDLVAWIGAGPWRRAARSAAWEQHARKFAAAELEHLRRRIKKRGRDLDRLAPAERHRVRIEAKKLRYGAEFFATLYIGNRKSRVRYKTFVSALTALQDHLGALNDIATIPAIMGRQPKPEAIPFSADIVVENGAARTRSLLKAAARARETLLATRPFWR</sequence>
<name>A0ABQ4V3R5_9HYPH</name>
<dbReference type="PROSITE" id="PS51708">
    <property type="entry name" value="CHAD"/>
    <property type="match status" value="1"/>
</dbReference>